<reference evidence="1 2" key="1">
    <citation type="submission" date="2014-12" db="EMBL/GenBank/DDBJ databases">
        <authorList>
            <person name="Jaenicke S."/>
        </authorList>
    </citation>
    <scope>NUCLEOTIDE SEQUENCE [LARGE SCALE GENOMIC DNA]</scope>
    <source>
        <strain evidence="1">ASB13</strain>
    </source>
</reference>
<evidence type="ECO:0000313" key="1">
    <source>
        <dbReference type="EMBL" id="CRF42477.1"/>
    </source>
</evidence>
<dbReference type="Proteomes" id="UP000045175">
    <property type="component" value="Unassembled WGS sequence"/>
</dbReference>
<dbReference type="AlphaFoldDB" id="A0A0K2X7J3"/>
<gene>
    <name evidence="1" type="ORF">HAL013_06610</name>
</gene>
<name>A0A0K2X7J3_9HELI</name>
<proteinExistence type="predicted"/>
<protein>
    <submittedName>
        <fullName evidence="1">Uncharacterized protein</fullName>
    </submittedName>
</protein>
<dbReference type="RefSeq" id="WP_053941112.1">
    <property type="nucleotide sequence ID" value="NZ_CDMH01000032.1"/>
</dbReference>
<sequence length="104" mass="11769">MTRKEQVKAAVGVFVAFALILSVAQNIHYFLKYNTSLEALLVCVGPKSLKEKDAQLEHSLQQEKPNKYANSTTIKALLNDLIKEAAKHDISKEELMRELKKKLD</sequence>
<organism evidence="1 2">
    <name type="scientific">Helicobacter ailurogastricus</name>
    <dbReference type="NCBI Taxonomy" id="1578720"/>
    <lineage>
        <taxon>Bacteria</taxon>
        <taxon>Pseudomonadati</taxon>
        <taxon>Campylobacterota</taxon>
        <taxon>Epsilonproteobacteria</taxon>
        <taxon>Campylobacterales</taxon>
        <taxon>Helicobacteraceae</taxon>
        <taxon>Helicobacter</taxon>
    </lineage>
</organism>
<evidence type="ECO:0000313" key="2">
    <source>
        <dbReference type="Proteomes" id="UP000045175"/>
    </source>
</evidence>
<accession>A0A0K2X7J3</accession>
<dbReference type="EMBL" id="CDMH01000032">
    <property type="protein sequence ID" value="CRF42477.1"/>
    <property type="molecule type" value="Genomic_DNA"/>
</dbReference>